<organism evidence="2 3">
    <name type="scientific">Dyella halodurans</name>
    <dbReference type="NCBI Taxonomy" id="1920171"/>
    <lineage>
        <taxon>Bacteria</taxon>
        <taxon>Pseudomonadati</taxon>
        <taxon>Pseudomonadota</taxon>
        <taxon>Gammaproteobacteria</taxon>
        <taxon>Lysobacterales</taxon>
        <taxon>Rhodanobacteraceae</taxon>
        <taxon>Dyella</taxon>
    </lineage>
</organism>
<evidence type="ECO:0000259" key="1">
    <source>
        <dbReference type="Pfam" id="PF12146"/>
    </source>
</evidence>
<dbReference type="InterPro" id="IPR029058">
    <property type="entry name" value="AB_hydrolase_fold"/>
</dbReference>
<dbReference type="Gene3D" id="3.40.50.1820">
    <property type="entry name" value="alpha/beta hydrolase"/>
    <property type="match status" value="1"/>
</dbReference>
<dbReference type="Proteomes" id="UP001595961">
    <property type="component" value="Unassembled WGS sequence"/>
</dbReference>
<accession>A0ABV9C036</accession>
<dbReference type="RefSeq" id="WP_323134934.1">
    <property type="nucleotide sequence ID" value="NZ_CP064028.1"/>
</dbReference>
<reference evidence="3" key="1">
    <citation type="journal article" date="2019" name="Int. J. Syst. Evol. Microbiol.">
        <title>The Global Catalogue of Microorganisms (GCM) 10K type strain sequencing project: providing services to taxonomists for standard genome sequencing and annotation.</title>
        <authorList>
            <consortium name="The Broad Institute Genomics Platform"/>
            <consortium name="The Broad Institute Genome Sequencing Center for Infectious Disease"/>
            <person name="Wu L."/>
            <person name="Ma J."/>
        </authorList>
    </citation>
    <scope>NUCLEOTIDE SEQUENCE [LARGE SCALE GENOMIC DNA]</scope>
    <source>
        <strain evidence="3">CCM 4481</strain>
    </source>
</reference>
<sequence length="283" mass="31728">MKQPGDHGSDSSQHLTMADGQRLFVRDWPQARSQDAVLIVHGLGEHSGRYQRLAMWFRTRGYAVRSYDQRGHGQTPGVRGAMRHHDDLLEDLATVYNDYASHLPRPPLLLGHSMGGLVAARAVLDQRMQPPALVLSSPAFRSWESVWLRRLAAVLARVTPSLPLPNGLPFDKLSHDPQVAPAYKADALRHRWITPRMADFIFRAGEHSIRDSSQLHIPTLLLVAGADRLVDPSGSRDFAAGAWASQKLTTRYFDALYHELFNEAEPARSQVLKQLGDWLQRLG</sequence>
<name>A0ABV9C036_9GAMM</name>
<comment type="caution">
    <text evidence="2">The sequence shown here is derived from an EMBL/GenBank/DDBJ whole genome shotgun (WGS) entry which is preliminary data.</text>
</comment>
<dbReference type="InterPro" id="IPR022742">
    <property type="entry name" value="Hydrolase_4"/>
</dbReference>
<dbReference type="InterPro" id="IPR051044">
    <property type="entry name" value="MAG_DAG_Lipase"/>
</dbReference>
<dbReference type="EMBL" id="JBHSGA010000011">
    <property type="protein sequence ID" value="MFC4526228.1"/>
    <property type="molecule type" value="Genomic_DNA"/>
</dbReference>
<feature type="domain" description="Serine aminopeptidase S33" evidence="1">
    <location>
        <begin position="34"/>
        <end position="264"/>
    </location>
</feature>
<proteinExistence type="predicted"/>
<keyword evidence="3" id="KW-1185">Reference proteome</keyword>
<protein>
    <submittedName>
        <fullName evidence="2">Lysophospholipase</fullName>
    </submittedName>
</protein>
<dbReference type="SUPFAM" id="SSF53474">
    <property type="entry name" value="alpha/beta-Hydrolases"/>
    <property type="match status" value="1"/>
</dbReference>
<dbReference type="Pfam" id="PF12146">
    <property type="entry name" value="Hydrolase_4"/>
    <property type="match status" value="1"/>
</dbReference>
<evidence type="ECO:0000313" key="3">
    <source>
        <dbReference type="Proteomes" id="UP001595961"/>
    </source>
</evidence>
<evidence type="ECO:0000313" key="2">
    <source>
        <dbReference type="EMBL" id="MFC4526228.1"/>
    </source>
</evidence>
<gene>
    <name evidence="2" type="ORF">ACFO5W_06205</name>
</gene>
<dbReference type="PANTHER" id="PTHR11614">
    <property type="entry name" value="PHOSPHOLIPASE-RELATED"/>
    <property type="match status" value="1"/>
</dbReference>